<keyword evidence="4" id="KW-1185">Reference proteome</keyword>
<dbReference type="InterPro" id="IPR000209">
    <property type="entry name" value="Peptidase_S8/S53_dom"/>
</dbReference>
<evidence type="ECO:0000256" key="1">
    <source>
        <dbReference type="SAM" id="MobiDB-lite"/>
    </source>
</evidence>
<gene>
    <name evidence="3" type="ORF">E9232_003415</name>
</gene>
<accession>A0ABU1JQI9</accession>
<dbReference type="EMBL" id="JAVDPW010000005">
    <property type="protein sequence ID" value="MDR6290889.1"/>
    <property type="molecule type" value="Genomic_DNA"/>
</dbReference>
<evidence type="ECO:0000313" key="3">
    <source>
        <dbReference type="EMBL" id="MDR6290889.1"/>
    </source>
</evidence>
<dbReference type="SUPFAM" id="SSF52743">
    <property type="entry name" value="Subtilisin-like"/>
    <property type="match status" value="1"/>
</dbReference>
<protein>
    <recommendedName>
        <fullName evidence="2">Peptidase S8/S53 domain-containing protein</fullName>
    </recommendedName>
</protein>
<sequence length="757" mass="81922">MADTPRNPLLNPVLRFTKEPKPEGVSGGGKSAKGIKTERLAGQRRVLAAQFVALAAEAAQRPRFDGRVVLYAAMFDDSLAPTWTPSDLFQPTRDARLVAPYRLGYLVEVAANRLAAFAYLVQRSGLAKDQVDISRIESVRFFADDDTAGASSLDAIWQAAPETETGRAFVVWLMPLRGRDAAEQLIQVFAALRDNTIAPPAPLLGAIAAELDANVPAVMRRSLRAAAAGGDRFNVAVREYRLRRRARTTVIVPTPAALQQLVASGTVFRIEPVQPISSTSPGEGREPDRPLPADMASLPIVGVVDGGMSATSYRHAEAWRAPPLIRDRAADRLHGNRVTSLVVQGHDWNNNLTLPPLYCQVGTVQAVARQDARAFVDPQDFIVYLDSVMAANPDTRVWNFSLNQRQPCQLDSVSPLGHDIAVLARKHSVLPVISIGNKPGSLLQPPADCEAAVTVGGRLHGDNGAPAGECPVSLCGPGPASMLKPDLSHFSHVRALGGALIAGSSFSTALTSPLAAHTMQRLREGSPDLVKALLLHNADGQGFDPSLGFGTPAVTSLPWECRSGFVTLQWKAALRPGAAFYWDLPIPPSLRHSGKLRGMGCLTAILNPHPMVTDYAGPNYFSVRLATALQYQRGRTPKGASKFHNLLGSLDTEKITEQEARTIDHKWSPVRHHRSDFQSVSFDAETLRVYARVYARDLYLYGYTGADEVPEMEAVFVLSLGSGEEDDDVYNELRVQLGAFVETAVIDSDIVIDNQGD</sequence>
<reference evidence="3 4" key="1">
    <citation type="submission" date="2023-07" db="EMBL/GenBank/DDBJ databases">
        <title>Sorghum-associated microbial communities from plants grown in Nebraska, USA.</title>
        <authorList>
            <person name="Schachtman D."/>
        </authorList>
    </citation>
    <scope>NUCLEOTIDE SEQUENCE [LARGE SCALE GENOMIC DNA]</scope>
    <source>
        <strain evidence="3 4">584</strain>
    </source>
</reference>
<organism evidence="3 4">
    <name type="scientific">Inquilinus ginsengisoli</name>
    <dbReference type="NCBI Taxonomy" id="363840"/>
    <lineage>
        <taxon>Bacteria</taxon>
        <taxon>Pseudomonadati</taxon>
        <taxon>Pseudomonadota</taxon>
        <taxon>Alphaproteobacteria</taxon>
        <taxon>Rhodospirillales</taxon>
        <taxon>Rhodospirillaceae</taxon>
        <taxon>Inquilinus</taxon>
    </lineage>
</organism>
<name>A0ABU1JQI9_9PROT</name>
<evidence type="ECO:0000259" key="2">
    <source>
        <dbReference type="Pfam" id="PF00082"/>
    </source>
</evidence>
<comment type="caution">
    <text evidence="3">The sequence shown here is derived from an EMBL/GenBank/DDBJ whole genome shotgun (WGS) entry which is preliminary data.</text>
</comment>
<evidence type="ECO:0000313" key="4">
    <source>
        <dbReference type="Proteomes" id="UP001262410"/>
    </source>
</evidence>
<feature type="region of interest" description="Disordered" evidence="1">
    <location>
        <begin position="1"/>
        <end position="33"/>
    </location>
</feature>
<dbReference type="Proteomes" id="UP001262410">
    <property type="component" value="Unassembled WGS sequence"/>
</dbReference>
<dbReference type="RefSeq" id="WP_309795666.1">
    <property type="nucleotide sequence ID" value="NZ_JAVDPW010000005.1"/>
</dbReference>
<dbReference type="Pfam" id="PF00082">
    <property type="entry name" value="Peptidase_S8"/>
    <property type="match status" value="1"/>
</dbReference>
<dbReference type="InterPro" id="IPR036852">
    <property type="entry name" value="Peptidase_S8/S53_dom_sf"/>
</dbReference>
<proteinExistence type="predicted"/>
<feature type="domain" description="Peptidase S8/S53" evidence="2">
    <location>
        <begin position="313"/>
        <end position="550"/>
    </location>
</feature>
<dbReference type="Gene3D" id="3.40.50.200">
    <property type="entry name" value="Peptidase S8/S53 domain"/>
    <property type="match status" value="1"/>
</dbReference>